<evidence type="ECO:0000313" key="1">
    <source>
        <dbReference type="EMBL" id="GAA1817521.1"/>
    </source>
</evidence>
<name>A0ABN2MAL4_9MICO</name>
<accession>A0ABN2MAL4</accession>
<reference evidence="1 2" key="1">
    <citation type="journal article" date="2019" name="Int. J. Syst. Evol. Microbiol.">
        <title>The Global Catalogue of Microorganisms (GCM) 10K type strain sequencing project: providing services to taxonomists for standard genome sequencing and annotation.</title>
        <authorList>
            <consortium name="The Broad Institute Genomics Platform"/>
            <consortium name="The Broad Institute Genome Sequencing Center for Infectious Disease"/>
            <person name="Wu L."/>
            <person name="Ma J."/>
        </authorList>
    </citation>
    <scope>NUCLEOTIDE SEQUENCE [LARGE SCALE GENOMIC DNA]</scope>
    <source>
        <strain evidence="1 2">JCM 14322</strain>
    </source>
</reference>
<proteinExistence type="predicted"/>
<gene>
    <name evidence="1" type="ORF">GCM10009749_29380</name>
</gene>
<keyword evidence="2" id="KW-1185">Reference proteome</keyword>
<organism evidence="1 2">
    <name type="scientific">Agromyces neolithicus</name>
    <dbReference type="NCBI Taxonomy" id="269420"/>
    <lineage>
        <taxon>Bacteria</taxon>
        <taxon>Bacillati</taxon>
        <taxon>Actinomycetota</taxon>
        <taxon>Actinomycetes</taxon>
        <taxon>Micrococcales</taxon>
        <taxon>Microbacteriaceae</taxon>
        <taxon>Agromyces</taxon>
    </lineage>
</organism>
<dbReference type="Proteomes" id="UP001500002">
    <property type="component" value="Unassembled WGS sequence"/>
</dbReference>
<evidence type="ECO:0000313" key="2">
    <source>
        <dbReference type="Proteomes" id="UP001500002"/>
    </source>
</evidence>
<dbReference type="EMBL" id="BAAANJ010000015">
    <property type="protein sequence ID" value="GAA1817521.1"/>
    <property type="molecule type" value="Genomic_DNA"/>
</dbReference>
<comment type="caution">
    <text evidence="1">The sequence shown here is derived from an EMBL/GenBank/DDBJ whole genome shotgun (WGS) entry which is preliminary data.</text>
</comment>
<protein>
    <submittedName>
        <fullName evidence="1">Uncharacterized protein</fullName>
    </submittedName>
</protein>
<sequence>MFAERRPQVRRQVACDVRAERCGSADDVKLAIDGEAHNDGLRARAGTNHGPGDYVAGAAVLHLQPYLHHGVRLR</sequence>